<keyword evidence="1" id="KW-0812">Transmembrane</keyword>
<proteinExistence type="predicted"/>
<keyword evidence="1" id="KW-0472">Membrane</keyword>
<feature type="transmembrane region" description="Helical" evidence="1">
    <location>
        <begin position="6"/>
        <end position="32"/>
    </location>
</feature>
<keyword evidence="1" id="KW-1133">Transmembrane helix</keyword>
<organism evidence="2 3">
    <name type="scientific">Candidatus Nealsonbacteria bacterium CG09_land_8_20_14_0_10_42_14</name>
    <dbReference type="NCBI Taxonomy" id="1974707"/>
    <lineage>
        <taxon>Bacteria</taxon>
        <taxon>Candidatus Nealsoniibacteriota</taxon>
    </lineage>
</organism>
<evidence type="ECO:0000313" key="2">
    <source>
        <dbReference type="EMBL" id="PIS17545.1"/>
    </source>
</evidence>
<sequence length="458" mass="51228">MNSSRGIIVTYVLVFGGIFLILLSGILGFILLQHKQSLQKVAWTESLEIAEAGINYARWHLAHAPSDFNFSGTYDYKDPEGEVIGSYVIEITPPSGCDSSVKIISTGATLQYSQVQRKIEVKYTKQALVKYAFLTNSNVWFGEEESLRGPVHSNGGIRMDGSQNSLFTSAKETYLCGEEHGCSPSQEKPGIWGEGEGGEKGFWQFPVPSVDFNSITQDLAVLKADAQNFGIYISQPVDHGYHLNFQADGTVDIYRVKKVKQKVWGWDGENWVYESNDIDSEELYGSYALPASCAPIFVENIVWVDGVVNGRVTVVAASLPEKPSKLQKIIIAGNIDYANSNSVLGLIAQKDILIPLYSPNNLSIKASMLAQKGHVFRYYYPPWSSEPYKTYALRNYIETYGSIITNTMWTFSWVDEGGNTISGYQQTEMMYDPNLTYNPPPYFPTTGEYEFVSWEELQ</sequence>
<reference evidence="3" key="1">
    <citation type="submission" date="2017-09" db="EMBL/GenBank/DDBJ databases">
        <title>Depth-based differentiation of microbial function through sediment-hosted aquifers and enrichment of novel symbionts in the deep terrestrial subsurface.</title>
        <authorList>
            <person name="Probst A.J."/>
            <person name="Ladd B."/>
            <person name="Jarett J.K."/>
            <person name="Geller-Mcgrath D.E."/>
            <person name="Sieber C.M.K."/>
            <person name="Emerson J.B."/>
            <person name="Anantharaman K."/>
            <person name="Thomas B.C."/>
            <person name="Malmstrom R."/>
            <person name="Stieglmeier M."/>
            <person name="Klingl A."/>
            <person name="Woyke T."/>
            <person name="Ryan C.M."/>
            <person name="Banfield J.F."/>
        </authorList>
    </citation>
    <scope>NUCLEOTIDE SEQUENCE [LARGE SCALE GENOMIC DNA]</scope>
</reference>
<protein>
    <submittedName>
        <fullName evidence="2">Uncharacterized protein</fullName>
    </submittedName>
</protein>
<dbReference type="Proteomes" id="UP000229675">
    <property type="component" value="Unassembled WGS sequence"/>
</dbReference>
<name>A0A2H0WY57_9BACT</name>
<accession>A0A2H0WY57</accession>
<evidence type="ECO:0000313" key="3">
    <source>
        <dbReference type="Proteomes" id="UP000229675"/>
    </source>
</evidence>
<gene>
    <name evidence="2" type="ORF">COT59_00090</name>
</gene>
<dbReference type="EMBL" id="PEZD01000003">
    <property type="protein sequence ID" value="PIS17545.1"/>
    <property type="molecule type" value="Genomic_DNA"/>
</dbReference>
<evidence type="ECO:0000256" key="1">
    <source>
        <dbReference type="SAM" id="Phobius"/>
    </source>
</evidence>
<comment type="caution">
    <text evidence="2">The sequence shown here is derived from an EMBL/GenBank/DDBJ whole genome shotgun (WGS) entry which is preliminary data.</text>
</comment>
<dbReference type="AlphaFoldDB" id="A0A2H0WY57"/>